<comment type="subunit">
    <text evidence="4">Homohexamer. Organized in a ring with a central cavity.</text>
</comment>
<dbReference type="PROSITE" id="PS00676">
    <property type="entry name" value="SIGMA54_INTERACT_2"/>
    <property type="match status" value="1"/>
</dbReference>
<dbReference type="Gene3D" id="3.40.50.300">
    <property type="entry name" value="P-loop containing nucleotide triphosphate hydrolases"/>
    <property type="match status" value="1"/>
</dbReference>
<accession>A0ABW4YLF1</accession>
<dbReference type="GO" id="GO:0008233">
    <property type="term" value="F:peptidase activity"/>
    <property type="evidence" value="ECO:0007669"/>
    <property type="project" value="UniProtKB-KW"/>
</dbReference>
<evidence type="ECO:0000256" key="6">
    <source>
        <dbReference type="SAM" id="Phobius"/>
    </source>
</evidence>
<dbReference type="InterPro" id="IPR027065">
    <property type="entry name" value="Lon_Prtase"/>
</dbReference>
<evidence type="ECO:0000256" key="2">
    <source>
        <dbReference type="ARBA" id="ARBA00022801"/>
    </source>
</evidence>
<keyword evidence="6" id="KW-1133">Transmembrane helix</keyword>
<dbReference type="GO" id="GO:0006508">
    <property type="term" value="P:proteolysis"/>
    <property type="evidence" value="ECO:0007669"/>
    <property type="project" value="UniProtKB-KW"/>
</dbReference>
<keyword evidence="6" id="KW-0812">Transmembrane</keyword>
<comment type="caution">
    <text evidence="8">The sequence shown here is derived from an EMBL/GenBank/DDBJ whole genome shotgun (WGS) entry which is preliminary data.</text>
</comment>
<comment type="similarity">
    <text evidence="5">Belongs to the peptidase S16 family.</text>
</comment>
<dbReference type="Gene3D" id="3.30.230.10">
    <property type="match status" value="1"/>
</dbReference>
<evidence type="ECO:0000259" key="7">
    <source>
        <dbReference type="PROSITE" id="PS51786"/>
    </source>
</evidence>
<evidence type="ECO:0000256" key="3">
    <source>
        <dbReference type="ARBA" id="ARBA00022825"/>
    </source>
</evidence>
<dbReference type="PROSITE" id="PS01046">
    <property type="entry name" value="LON_SER"/>
    <property type="match status" value="1"/>
</dbReference>
<dbReference type="PROSITE" id="PS51786">
    <property type="entry name" value="LON_PROTEOLYTIC"/>
    <property type="match status" value="1"/>
</dbReference>
<evidence type="ECO:0000256" key="1">
    <source>
        <dbReference type="ARBA" id="ARBA00022670"/>
    </source>
</evidence>
<name>A0ABW4YLF1_9BACL</name>
<feature type="domain" description="Lon proteolytic" evidence="7">
    <location>
        <begin position="349"/>
        <end position="536"/>
    </location>
</feature>
<dbReference type="InterPro" id="IPR014721">
    <property type="entry name" value="Ribsml_uS5_D2-typ_fold_subgr"/>
</dbReference>
<dbReference type="EC" id="3.4.21.53" evidence="5"/>
<dbReference type="NCBIfam" id="TIGR02902">
    <property type="entry name" value="spore_lonB"/>
    <property type="match status" value="1"/>
</dbReference>
<dbReference type="Pfam" id="PF05362">
    <property type="entry name" value="Lon_C"/>
    <property type="match status" value="1"/>
</dbReference>
<feature type="active site" evidence="5">
    <location>
        <position position="446"/>
    </location>
</feature>
<dbReference type="SUPFAM" id="SSF52540">
    <property type="entry name" value="P-loop containing nucleoside triphosphate hydrolases"/>
    <property type="match status" value="1"/>
</dbReference>
<proteinExistence type="inferred from homology"/>
<dbReference type="CDD" id="cd00009">
    <property type="entry name" value="AAA"/>
    <property type="match status" value="1"/>
</dbReference>
<evidence type="ECO:0000256" key="4">
    <source>
        <dbReference type="ARBA" id="ARBA00026070"/>
    </source>
</evidence>
<dbReference type="SMART" id="SM00382">
    <property type="entry name" value="AAA"/>
    <property type="match status" value="1"/>
</dbReference>
<gene>
    <name evidence="8" type="primary">lonB</name>
    <name evidence="8" type="ORF">ACFSJH_12270</name>
</gene>
<dbReference type="Proteomes" id="UP001597362">
    <property type="component" value="Unassembled WGS sequence"/>
</dbReference>
<dbReference type="SUPFAM" id="SSF54211">
    <property type="entry name" value="Ribosomal protein S5 domain 2-like"/>
    <property type="match status" value="1"/>
</dbReference>
<evidence type="ECO:0000313" key="8">
    <source>
        <dbReference type="EMBL" id="MFD2116499.1"/>
    </source>
</evidence>
<dbReference type="RefSeq" id="WP_377772719.1">
    <property type="nucleotide sequence ID" value="NZ_JBHUHO010000030.1"/>
</dbReference>
<dbReference type="InterPro" id="IPR008268">
    <property type="entry name" value="Peptidase_S16_AS"/>
</dbReference>
<evidence type="ECO:0000256" key="5">
    <source>
        <dbReference type="PROSITE-ProRule" id="PRU01122"/>
    </source>
</evidence>
<feature type="active site" evidence="5">
    <location>
        <position position="489"/>
    </location>
</feature>
<dbReference type="InterPro" id="IPR020568">
    <property type="entry name" value="Ribosomal_Su5_D2-typ_SF"/>
</dbReference>
<protein>
    <recommendedName>
        <fullName evidence="5">endopeptidase La</fullName>
        <ecNumber evidence="5">3.4.21.53</ecNumber>
    </recommendedName>
</protein>
<dbReference type="InterPro" id="IPR014251">
    <property type="entry name" value="Spore_LonB"/>
</dbReference>
<dbReference type="InterPro" id="IPR003593">
    <property type="entry name" value="AAA+_ATPase"/>
</dbReference>
<dbReference type="PRINTS" id="PR00830">
    <property type="entry name" value="ENDOLAPTASE"/>
</dbReference>
<keyword evidence="9" id="KW-1185">Reference proteome</keyword>
<reference evidence="9" key="1">
    <citation type="journal article" date="2019" name="Int. J. Syst. Evol. Microbiol.">
        <title>The Global Catalogue of Microorganisms (GCM) 10K type strain sequencing project: providing services to taxonomists for standard genome sequencing and annotation.</title>
        <authorList>
            <consortium name="The Broad Institute Genomics Platform"/>
            <consortium name="The Broad Institute Genome Sequencing Center for Infectious Disease"/>
            <person name="Wu L."/>
            <person name="Ma J."/>
        </authorList>
    </citation>
    <scope>NUCLEOTIDE SEQUENCE [LARGE SCALE GENOMIC DNA]</scope>
    <source>
        <strain evidence="9">GH52</strain>
    </source>
</reference>
<dbReference type="Pfam" id="PF01078">
    <property type="entry name" value="Mg_chelatase"/>
    <property type="match status" value="1"/>
</dbReference>
<dbReference type="EMBL" id="JBHUHO010000030">
    <property type="protein sequence ID" value="MFD2116499.1"/>
    <property type="molecule type" value="Genomic_DNA"/>
</dbReference>
<dbReference type="InterPro" id="IPR027417">
    <property type="entry name" value="P-loop_NTPase"/>
</dbReference>
<keyword evidence="3 5" id="KW-0720">Serine protease</keyword>
<organism evidence="8 9">
    <name type="scientific">Paenibacillus yanchengensis</name>
    <dbReference type="NCBI Taxonomy" id="2035833"/>
    <lineage>
        <taxon>Bacteria</taxon>
        <taxon>Bacillati</taxon>
        <taxon>Bacillota</taxon>
        <taxon>Bacilli</taxon>
        <taxon>Bacillales</taxon>
        <taxon>Paenibacillaceae</taxon>
        <taxon>Paenibacillus</taxon>
    </lineage>
</organism>
<comment type="catalytic activity">
    <reaction evidence="5">
        <text>Hydrolysis of proteins in presence of ATP.</text>
        <dbReference type="EC" id="3.4.21.53"/>
    </reaction>
</comment>
<dbReference type="InterPro" id="IPR008269">
    <property type="entry name" value="Lon_proteolytic"/>
</dbReference>
<keyword evidence="1 5" id="KW-0645">Protease</keyword>
<dbReference type="PANTHER" id="PTHR10046">
    <property type="entry name" value="ATP DEPENDENT LON PROTEASE FAMILY MEMBER"/>
    <property type="match status" value="1"/>
</dbReference>
<evidence type="ECO:0000313" key="9">
    <source>
        <dbReference type="Proteomes" id="UP001597362"/>
    </source>
</evidence>
<keyword evidence="2 5" id="KW-0378">Hydrolase</keyword>
<keyword evidence="6" id="KW-0472">Membrane</keyword>
<dbReference type="InterPro" id="IPR025943">
    <property type="entry name" value="Sigma_54_int_dom_ATP-bd_2"/>
</dbReference>
<dbReference type="InterPro" id="IPR000523">
    <property type="entry name" value="Mg_chelatse_chII-like_cat_dom"/>
</dbReference>
<feature type="transmembrane region" description="Helical" evidence="6">
    <location>
        <begin position="6"/>
        <end position="26"/>
    </location>
</feature>
<sequence length="567" mass="61633">MDFGMVLVVVQFFFAVVIGLYFWNLLRTQKSNRSAVDKESKVEMERMRKLRSISLTKPLSEKTRPQSLDDIVGQKDGLKALKAALCSSNPQHVIIYGPPGVGKTAAARVVLEEAKLNPVSPFLHDAKFTEIDATTARFDERGIADPLIGSVHDPIYQGAGAMGVAGIPQPKPGAVTKAHGGILFIDEIGELHPIQMNKMLKVLEDRKVFLESAYYNSEDNQVPAYIHDIFQNGLPADFRLVGATTRSPEEIPPAIRSRCMEIYFRPLLADEIAQIAENAVKKINFVASPQAVNVVTKFATNGRETVNIIQLAAGLAMTEGRNQLLPEDIEWVVNSSQIPPRPDRKIPAKPQIGFVNGLAVYGPNMGTLLEIEVSAIAVTPGRGTYIITGVVDEEELGGGSRTLRRKSMAKGSIENVLTVLRRYGLSPRDYDLHINFPGGTPIDGPSAGIAMAIAITSAIKGFPIDNKLAMTGELGIHGNVKPVGGVLAKVEAAVQAGATHVIVPKENWQEIFAHIPGIEVIAAERLDDVFVKTFPLANLANEQLPSFASQELFHRSQLSYLQAETTE</sequence>